<dbReference type="Proteomes" id="UP001595699">
    <property type="component" value="Unassembled WGS sequence"/>
</dbReference>
<comment type="caution">
    <text evidence="1">The sequence shown here is derived from an EMBL/GenBank/DDBJ whole genome shotgun (WGS) entry which is preliminary data.</text>
</comment>
<accession>A0ABV7Y691</accession>
<gene>
    <name evidence="1" type="ORF">ACFOUW_02930</name>
</gene>
<evidence type="ECO:0000313" key="2">
    <source>
        <dbReference type="Proteomes" id="UP001595699"/>
    </source>
</evidence>
<dbReference type="Gene3D" id="1.20.1590.10">
    <property type="entry name" value="YP_001051499.1 domain like"/>
    <property type="match status" value="1"/>
</dbReference>
<name>A0ABV7Y691_9ACTN</name>
<reference evidence="2" key="1">
    <citation type="journal article" date="2019" name="Int. J. Syst. Evol. Microbiol.">
        <title>The Global Catalogue of Microorganisms (GCM) 10K type strain sequencing project: providing services to taxonomists for standard genome sequencing and annotation.</title>
        <authorList>
            <consortium name="The Broad Institute Genomics Platform"/>
            <consortium name="The Broad Institute Genome Sequencing Center for Infectious Disease"/>
            <person name="Wu L."/>
            <person name="Ma J."/>
        </authorList>
    </citation>
    <scope>NUCLEOTIDE SEQUENCE [LARGE SCALE GENOMIC DNA]</scope>
    <source>
        <strain evidence="2">CGMCC 4.7241</strain>
    </source>
</reference>
<keyword evidence="2" id="KW-1185">Reference proteome</keyword>
<dbReference type="EMBL" id="JBHRZH010000004">
    <property type="protein sequence ID" value="MFC3759775.1"/>
    <property type="molecule type" value="Genomic_DNA"/>
</dbReference>
<proteinExistence type="predicted"/>
<dbReference type="RefSeq" id="WP_205120387.1">
    <property type="nucleotide sequence ID" value="NZ_JAFBCM010000001.1"/>
</dbReference>
<organism evidence="1 2">
    <name type="scientific">Tenggerimyces flavus</name>
    <dbReference type="NCBI Taxonomy" id="1708749"/>
    <lineage>
        <taxon>Bacteria</taxon>
        <taxon>Bacillati</taxon>
        <taxon>Actinomycetota</taxon>
        <taxon>Actinomycetes</taxon>
        <taxon>Propionibacteriales</taxon>
        <taxon>Nocardioidaceae</taxon>
        <taxon>Tenggerimyces</taxon>
    </lineage>
</organism>
<dbReference type="InterPro" id="IPR023381">
    <property type="entry name" value="YP001051499.1-like_dom_sf"/>
</dbReference>
<sequence length="206" mass="22886">MTNEFGAHEAELALRLGRLDRRRRVAFSAACAERLWPLYVRFQSVTGEGDSEALAALIQRVWLAITRDDVDLSDLPAAVEALEPAEDHPRFVEAGYAENATACVFFALQSWLRDSVQDAVYAARQVYDVADFAAQQFESGSTFTPAMEERLRSSLFVVEAVRGINVDLAAVEVDDPDWDHLRDRARSEGRDWALAFPHGPEGVSDG</sequence>
<dbReference type="Pfam" id="PF04222">
    <property type="entry name" value="DUF416"/>
    <property type="match status" value="1"/>
</dbReference>
<evidence type="ECO:0000313" key="1">
    <source>
        <dbReference type="EMBL" id="MFC3759775.1"/>
    </source>
</evidence>
<dbReference type="InterPro" id="IPR007338">
    <property type="entry name" value="DUF416"/>
</dbReference>
<protein>
    <submittedName>
        <fullName evidence="1">DUF416 family protein</fullName>
    </submittedName>
</protein>